<evidence type="ECO:0000256" key="1">
    <source>
        <dbReference type="SAM" id="MobiDB-lite"/>
    </source>
</evidence>
<evidence type="ECO:0000313" key="2">
    <source>
        <dbReference type="EnsemblPlants" id="ORUFI09G02910.1"/>
    </source>
</evidence>
<keyword evidence="3" id="KW-1185">Reference proteome</keyword>
<dbReference type="OMA" id="THRNGVC"/>
<dbReference type="Gramene" id="ORUFI09G02910.1">
    <property type="protein sequence ID" value="ORUFI09G02910.1"/>
    <property type="gene ID" value="ORUFI09G02910"/>
</dbReference>
<name>A0A0E0QNP8_ORYRU</name>
<feature type="region of interest" description="Disordered" evidence="1">
    <location>
        <begin position="1"/>
        <end position="37"/>
    </location>
</feature>
<reference evidence="3" key="1">
    <citation type="submission" date="2013-06" db="EMBL/GenBank/DDBJ databases">
        <authorList>
            <person name="Zhao Q."/>
        </authorList>
    </citation>
    <scope>NUCLEOTIDE SEQUENCE</scope>
    <source>
        <strain evidence="3">cv. W1943</strain>
    </source>
</reference>
<dbReference type="EnsemblPlants" id="ORUFI09G02910.1">
    <property type="protein sequence ID" value="ORUFI09G02910.1"/>
    <property type="gene ID" value="ORUFI09G02910"/>
</dbReference>
<dbReference type="Proteomes" id="UP000008022">
    <property type="component" value="Unassembled WGS sequence"/>
</dbReference>
<accession>A0A0E0QNP8</accession>
<organism evidence="2 3">
    <name type="scientific">Oryza rufipogon</name>
    <name type="common">Brownbeard rice</name>
    <name type="synonym">Asian wild rice</name>
    <dbReference type="NCBI Taxonomy" id="4529"/>
    <lineage>
        <taxon>Eukaryota</taxon>
        <taxon>Viridiplantae</taxon>
        <taxon>Streptophyta</taxon>
        <taxon>Embryophyta</taxon>
        <taxon>Tracheophyta</taxon>
        <taxon>Spermatophyta</taxon>
        <taxon>Magnoliopsida</taxon>
        <taxon>Liliopsida</taxon>
        <taxon>Poales</taxon>
        <taxon>Poaceae</taxon>
        <taxon>BOP clade</taxon>
        <taxon>Oryzoideae</taxon>
        <taxon>Oryzeae</taxon>
        <taxon>Oryzinae</taxon>
        <taxon>Oryza</taxon>
    </lineage>
</organism>
<proteinExistence type="predicted"/>
<reference evidence="2" key="2">
    <citation type="submission" date="2015-06" db="UniProtKB">
        <authorList>
            <consortium name="EnsemblPlants"/>
        </authorList>
    </citation>
    <scope>IDENTIFICATION</scope>
</reference>
<evidence type="ECO:0000313" key="3">
    <source>
        <dbReference type="Proteomes" id="UP000008022"/>
    </source>
</evidence>
<dbReference type="AlphaFoldDB" id="A0A0E0QNP8"/>
<dbReference type="HOGENOM" id="CLU_1317313_0_0_1"/>
<feature type="region of interest" description="Disordered" evidence="1">
    <location>
        <begin position="66"/>
        <end position="85"/>
    </location>
</feature>
<dbReference type="STRING" id="4529.A0A0E0QNP8"/>
<sequence>MSVTRTAHTRERKTPRLARRSPPLGDGDAGQPLRRLSRRLLSSSTPLLGHFHHPTPVVRCQPKATLPAQARPPSSPPSTPSPVTASSRRLSLDFLPDATDFELYDSHLGLLLLHHHNRPFLVCDPVSRRHARFHPPPLLYGRIVGAALLSREAEADDPGDGGLRFEAVSVAVDDDRPRAWVATHRNGVCSWRALPRSRDVAIEFDPHWP</sequence>
<protein>
    <submittedName>
        <fullName evidence="2">Uncharacterized protein</fullName>
    </submittedName>
</protein>
<dbReference type="PANTHER" id="PTHR33207">
    <property type="entry name" value="F-BOX DOMAIN CONTAINING PROTEIN-RELATED"/>
    <property type="match status" value="1"/>
</dbReference>